<dbReference type="SUPFAM" id="SSF144091">
    <property type="entry name" value="Rhomboid-like"/>
    <property type="match status" value="1"/>
</dbReference>
<dbReference type="AlphaFoldDB" id="A0A9D2CAD8"/>
<evidence type="ECO:0000313" key="10">
    <source>
        <dbReference type="Proteomes" id="UP000824005"/>
    </source>
</evidence>
<comment type="subcellular location">
    <subcellularLocation>
        <location evidence="1">Membrane</location>
        <topology evidence="1">Multi-pass membrane protein</topology>
    </subcellularLocation>
</comment>
<comment type="similarity">
    <text evidence="2">Belongs to the peptidase S54 family.</text>
</comment>
<name>A0A9D2CAD8_9MICO</name>
<proteinExistence type="inferred from homology"/>
<evidence type="ECO:0000256" key="5">
    <source>
        <dbReference type="ARBA" id="ARBA00022989"/>
    </source>
</evidence>
<feature type="transmembrane region" description="Helical" evidence="7">
    <location>
        <begin position="263"/>
        <end position="282"/>
    </location>
</feature>
<organism evidence="9 10">
    <name type="scientific">Candidatus Agrococcus pullicola</name>
    <dbReference type="NCBI Taxonomy" id="2838429"/>
    <lineage>
        <taxon>Bacteria</taxon>
        <taxon>Bacillati</taxon>
        <taxon>Actinomycetota</taxon>
        <taxon>Actinomycetes</taxon>
        <taxon>Micrococcales</taxon>
        <taxon>Microbacteriaceae</taxon>
        <taxon>Agrococcus</taxon>
    </lineage>
</organism>
<feature type="transmembrane region" description="Helical" evidence="7">
    <location>
        <begin position="182"/>
        <end position="199"/>
    </location>
</feature>
<dbReference type="Pfam" id="PF01694">
    <property type="entry name" value="Rhomboid"/>
    <property type="match status" value="1"/>
</dbReference>
<dbReference type="InterPro" id="IPR050925">
    <property type="entry name" value="Rhomboid_protease_S54"/>
</dbReference>
<accession>A0A9D2CAD8</accession>
<feature type="transmembrane region" description="Helical" evidence="7">
    <location>
        <begin position="157"/>
        <end position="176"/>
    </location>
</feature>
<dbReference type="GO" id="GO:0004252">
    <property type="term" value="F:serine-type endopeptidase activity"/>
    <property type="evidence" value="ECO:0007669"/>
    <property type="project" value="InterPro"/>
</dbReference>
<comment type="caution">
    <text evidence="9">The sequence shown here is derived from an EMBL/GenBank/DDBJ whole genome shotgun (WGS) entry which is preliminary data.</text>
</comment>
<dbReference type="GO" id="GO:0006508">
    <property type="term" value="P:proteolysis"/>
    <property type="evidence" value="ECO:0007669"/>
    <property type="project" value="UniProtKB-KW"/>
</dbReference>
<dbReference type="PANTHER" id="PTHR43731">
    <property type="entry name" value="RHOMBOID PROTEASE"/>
    <property type="match status" value="1"/>
</dbReference>
<evidence type="ECO:0000256" key="2">
    <source>
        <dbReference type="ARBA" id="ARBA00009045"/>
    </source>
</evidence>
<reference evidence="9" key="2">
    <citation type="submission" date="2021-04" db="EMBL/GenBank/DDBJ databases">
        <authorList>
            <person name="Gilroy R."/>
        </authorList>
    </citation>
    <scope>NUCLEOTIDE SEQUENCE</scope>
    <source>
        <strain evidence="9">ChiGjej1B1-98</strain>
    </source>
</reference>
<keyword evidence="4" id="KW-0378">Hydrolase</keyword>
<evidence type="ECO:0000313" key="9">
    <source>
        <dbReference type="EMBL" id="HIY66320.1"/>
    </source>
</evidence>
<keyword evidence="5 7" id="KW-1133">Transmembrane helix</keyword>
<keyword evidence="3 7" id="KW-0812">Transmembrane</keyword>
<keyword evidence="6 7" id="KW-0472">Membrane</keyword>
<feature type="domain" description="Peptidase S54 rhomboid" evidence="8">
    <location>
        <begin position="119"/>
        <end position="247"/>
    </location>
</feature>
<dbReference type="EMBL" id="DXDC01000260">
    <property type="protein sequence ID" value="HIY66320.1"/>
    <property type="molecule type" value="Genomic_DNA"/>
</dbReference>
<dbReference type="Proteomes" id="UP000824005">
    <property type="component" value="Unassembled WGS sequence"/>
</dbReference>
<feature type="transmembrane region" description="Helical" evidence="7">
    <location>
        <begin position="211"/>
        <end position="228"/>
    </location>
</feature>
<evidence type="ECO:0000256" key="1">
    <source>
        <dbReference type="ARBA" id="ARBA00004141"/>
    </source>
</evidence>
<sequence length="283" mass="30685">MTDARGAEPCYRHPDRPTWVLCQRCGNPLCGKCQVPAAVGVQCAECVQREKSWQKEVHGATRRAQGKPARPNRLRQLVSRPQGVTLTIIGLTVIVSLLGFFSSGIFGLFAFQADYAVVQPWRLVTAALLHGGILHLALNMLALWMLGPALEERFGKLPFVTMYVVMAVAGNVAVPWLGSSSVVIGASGAVFGLFGVYLGVQRMVGRIDPQLLIIVGINLVYGFFVSGIAWQAHIGGLIAGFIIGFGTVWFARNRRERIKAPAWAAIGIAAVIIGVLWILWVLL</sequence>
<feature type="transmembrane region" description="Helical" evidence="7">
    <location>
        <begin position="83"/>
        <end position="111"/>
    </location>
</feature>
<feature type="transmembrane region" description="Helical" evidence="7">
    <location>
        <begin position="123"/>
        <end position="145"/>
    </location>
</feature>
<evidence type="ECO:0000256" key="7">
    <source>
        <dbReference type="SAM" id="Phobius"/>
    </source>
</evidence>
<dbReference type="Gene3D" id="1.20.1540.10">
    <property type="entry name" value="Rhomboid-like"/>
    <property type="match status" value="1"/>
</dbReference>
<dbReference type="GO" id="GO:0016020">
    <property type="term" value="C:membrane"/>
    <property type="evidence" value="ECO:0007669"/>
    <property type="project" value="UniProtKB-SubCell"/>
</dbReference>
<dbReference type="PANTHER" id="PTHR43731:SF14">
    <property type="entry name" value="PRESENILIN-ASSOCIATED RHOMBOID-LIKE PROTEIN, MITOCHONDRIAL"/>
    <property type="match status" value="1"/>
</dbReference>
<evidence type="ECO:0000256" key="3">
    <source>
        <dbReference type="ARBA" id="ARBA00022692"/>
    </source>
</evidence>
<feature type="transmembrane region" description="Helical" evidence="7">
    <location>
        <begin position="234"/>
        <end position="251"/>
    </location>
</feature>
<gene>
    <name evidence="9" type="ORF">H9830_08605</name>
</gene>
<dbReference type="InterPro" id="IPR022764">
    <property type="entry name" value="Peptidase_S54_rhomboid_dom"/>
</dbReference>
<reference evidence="9" key="1">
    <citation type="journal article" date="2021" name="PeerJ">
        <title>Extensive microbial diversity within the chicken gut microbiome revealed by metagenomics and culture.</title>
        <authorList>
            <person name="Gilroy R."/>
            <person name="Ravi A."/>
            <person name="Getino M."/>
            <person name="Pursley I."/>
            <person name="Horton D.L."/>
            <person name="Alikhan N.F."/>
            <person name="Baker D."/>
            <person name="Gharbi K."/>
            <person name="Hall N."/>
            <person name="Watson M."/>
            <person name="Adriaenssens E.M."/>
            <person name="Foster-Nyarko E."/>
            <person name="Jarju S."/>
            <person name="Secka A."/>
            <person name="Antonio M."/>
            <person name="Oren A."/>
            <person name="Chaudhuri R.R."/>
            <person name="La Ragione R."/>
            <person name="Hildebrand F."/>
            <person name="Pallen M.J."/>
        </authorList>
    </citation>
    <scope>NUCLEOTIDE SEQUENCE</scope>
    <source>
        <strain evidence="9">ChiGjej1B1-98</strain>
    </source>
</reference>
<evidence type="ECO:0000256" key="6">
    <source>
        <dbReference type="ARBA" id="ARBA00023136"/>
    </source>
</evidence>
<evidence type="ECO:0000259" key="8">
    <source>
        <dbReference type="Pfam" id="PF01694"/>
    </source>
</evidence>
<evidence type="ECO:0000256" key="4">
    <source>
        <dbReference type="ARBA" id="ARBA00022801"/>
    </source>
</evidence>
<keyword evidence="9" id="KW-0645">Protease</keyword>
<dbReference type="InterPro" id="IPR035952">
    <property type="entry name" value="Rhomboid-like_sf"/>
</dbReference>
<protein>
    <submittedName>
        <fullName evidence="9">Rhomboid family intramembrane serine protease</fullName>
    </submittedName>
</protein>